<gene>
    <name evidence="11" type="ORF">AAG570_008289</name>
</gene>
<dbReference type="Gene3D" id="3.40.50.720">
    <property type="entry name" value="NAD(P)-binding Rossmann-like Domain"/>
    <property type="match status" value="1"/>
</dbReference>
<comment type="pathway">
    <text evidence="2">Lipid metabolism; fatty acid beta-oxidation.</text>
</comment>
<dbReference type="GO" id="GO:0018812">
    <property type="term" value="F:3-hydroxyacyl-CoA dehydratase activity"/>
    <property type="evidence" value="ECO:0007669"/>
    <property type="project" value="UniProtKB-ARBA"/>
</dbReference>
<dbReference type="Gene3D" id="3.10.129.10">
    <property type="entry name" value="Hotdog Thioesterase"/>
    <property type="match status" value="1"/>
</dbReference>
<dbReference type="AlphaFoldDB" id="A0ABD0XSQ4"/>
<evidence type="ECO:0000256" key="3">
    <source>
        <dbReference type="ARBA" id="ARBA00006484"/>
    </source>
</evidence>
<evidence type="ECO:0000256" key="5">
    <source>
        <dbReference type="ARBA" id="ARBA00023002"/>
    </source>
</evidence>
<dbReference type="GO" id="GO:0005777">
    <property type="term" value="C:peroxisome"/>
    <property type="evidence" value="ECO:0007669"/>
    <property type="project" value="UniProtKB-SubCell"/>
</dbReference>
<comment type="similarity">
    <text evidence="3">Belongs to the short-chain dehydrogenases/reductases (SDR) family.</text>
</comment>
<dbReference type="Pfam" id="PF01575">
    <property type="entry name" value="MaoC_dehydratas"/>
    <property type="match status" value="1"/>
</dbReference>
<evidence type="ECO:0000256" key="2">
    <source>
        <dbReference type="ARBA" id="ARBA00005005"/>
    </source>
</evidence>
<sequence length="505" mass="54673">MDQKLRFDGRVALVTGAGAGLGKAYALLLAERGALVIVNDLGGGKHGDGKSSMAADKVVDEIIKKGGKAVADYNSVVDGEKVVKTALENFGRIDIVINNAGILRDKSFARISDADWDMINSVHLKGAFKITQAAWPHFRKQNYGRVIMTSSCSGLYGNFGQANYSAAKMALIGLSNTLAIEGKKNNIHCNVIVPTAASRLTENILPPDLFAELKPELIAPVVAWLCHEDCGDNGVVIESSAGWAAKFGASVQVSSDLKYLYEGQENFSAFPTFAILPGLMAIMTSEATLDAIPNIKYDLSQILHGEQYLETYRSMPTNGLLTSKFCIADVMDKGKSAVVIYDVYTFDENNNKICYGQTSVFIVNAGGFGGKRSSDKVVPTQNTPERPADSVITQATVKNQAALYRLSGDLNPLHISPEFASMSGYSEPILHGLCSLGFSVRHVLQQYGRNDPKMFKAVKVRFSKPVVPGETLKTEMWQDGNRILFRTSAVETGIFVTSGDYHTSP</sequence>
<dbReference type="InterPro" id="IPR036291">
    <property type="entry name" value="NAD(P)-bd_dom_sf"/>
</dbReference>
<organism evidence="11 12">
    <name type="scientific">Ranatra chinensis</name>
    <dbReference type="NCBI Taxonomy" id="642074"/>
    <lineage>
        <taxon>Eukaryota</taxon>
        <taxon>Metazoa</taxon>
        <taxon>Ecdysozoa</taxon>
        <taxon>Arthropoda</taxon>
        <taxon>Hexapoda</taxon>
        <taxon>Insecta</taxon>
        <taxon>Pterygota</taxon>
        <taxon>Neoptera</taxon>
        <taxon>Paraneoptera</taxon>
        <taxon>Hemiptera</taxon>
        <taxon>Heteroptera</taxon>
        <taxon>Panheteroptera</taxon>
        <taxon>Nepomorpha</taxon>
        <taxon>Nepidae</taxon>
        <taxon>Ranatrinae</taxon>
        <taxon>Ranatra</taxon>
    </lineage>
</organism>
<dbReference type="PROSITE" id="PS00061">
    <property type="entry name" value="ADH_SHORT"/>
    <property type="match status" value="1"/>
</dbReference>
<dbReference type="SUPFAM" id="SSF54637">
    <property type="entry name" value="Thioesterase/thiol ester dehydrase-isomerase"/>
    <property type="match status" value="2"/>
</dbReference>
<dbReference type="GO" id="GO:0016491">
    <property type="term" value="F:oxidoreductase activity"/>
    <property type="evidence" value="ECO:0007669"/>
    <property type="project" value="UniProtKB-KW"/>
</dbReference>
<dbReference type="EMBL" id="JBFDAA010000023">
    <property type="protein sequence ID" value="KAL1110212.1"/>
    <property type="molecule type" value="Genomic_DNA"/>
</dbReference>
<dbReference type="SUPFAM" id="SSF51735">
    <property type="entry name" value="NAD(P)-binding Rossmann-fold domains"/>
    <property type="match status" value="1"/>
</dbReference>
<evidence type="ECO:0000256" key="9">
    <source>
        <dbReference type="ARBA" id="ARBA00073497"/>
    </source>
</evidence>
<dbReference type="PANTHER" id="PTHR45024">
    <property type="entry name" value="DEHYDROGENASES, SHORT CHAIN"/>
    <property type="match status" value="1"/>
</dbReference>
<evidence type="ECO:0000259" key="10">
    <source>
        <dbReference type="SMART" id="SM00822"/>
    </source>
</evidence>
<dbReference type="InterPro" id="IPR020904">
    <property type="entry name" value="Sc_DH/Rdtase_CS"/>
</dbReference>
<evidence type="ECO:0000256" key="6">
    <source>
        <dbReference type="ARBA" id="ARBA00023098"/>
    </source>
</evidence>
<dbReference type="GO" id="GO:0006631">
    <property type="term" value="P:fatty acid metabolic process"/>
    <property type="evidence" value="ECO:0007669"/>
    <property type="project" value="UniProtKB-KW"/>
</dbReference>
<reference evidence="11 12" key="1">
    <citation type="submission" date="2024-07" db="EMBL/GenBank/DDBJ databases">
        <title>Chromosome-level genome assembly of the water stick insect Ranatra chinensis (Heteroptera: Nepidae).</title>
        <authorList>
            <person name="Liu X."/>
        </authorList>
    </citation>
    <scope>NUCLEOTIDE SEQUENCE [LARGE SCALE GENOMIC DNA]</scope>
    <source>
        <strain evidence="11">Cailab_2021Rc</strain>
        <tissue evidence="11">Muscle</tissue>
    </source>
</reference>
<dbReference type="InterPro" id="IPR051687">
    <property type="entry name" value="Peroxisomal_Beta-Oxidation"/>
</dbReference>
<dbReference type="FunFam" id="3.40.50.720:FF:000185">
    <property type="entry name" value="peroxisomal multifunctional enzyme type 2"/>
    <property type="match status" value="1"/>
</dbReference>
<keyword evidence="5" id="KW-0560">Oxidoreductase</keyword>
<dbReference type="Proteomes" id="UP001558652">
    <property type="component" value="Unassembled WGS sequence"/>
</dbReference>
<dbReference type="PANTHER" id="PTHR45024:SF2">
    <property type="entry name" value="SCP2 DOMAIN-CONTAINING PROTEIN"/>
    <property type="match status" value="1"/>
</dbReference>
<protein>
    <recommendedName>
        <fullName evidence="9">Peroxisomal multifunctional enzyme type 2</fullName>
    </recommendedName>
</protein>
<keyword evidence="8" id="KW-0456">Lyase</keyword>
<dbReference type="InterPro" id="IPR002347">
    <property type="entry name" value="SDR_fam"/>
</dbReference>
<accession>A0ABD0XSQ4</accession>
<keyword evidence="4" id="KW-0276">Fatty acid metabolism</keyword>
<keyword evidence="7" id="KW-0576">Peroxisome</keyword>
<dbReference type="PRINTS" id="PR00081">
    <property type="entry name" value="GDHRDH"/>
</dbReference>
<dbReference type="InterPro" id="IPR002539">
    <property type="entry name" value="MaoC-like_dom"/>
</dbReference>
<keyword evidence="12" id="KW-1185">Reference proteome</keyword>
<comment type="subcellular location">
    <subcellularLocation>
        <location evidence="1">Peroxisome</location>
    </subcellularLocation>
</comment>
<proteinExistence type="inferred from homology"/>
<dbReference type="InterPro" id="IPR054357">
    <property type="entry name" value="MFE-2_N"/>
</dbReference>
<comment type="caution">
    <text evidence="11">The sequence shown here is derived from an EMBL/GenBank/DDBJ whole genome shotgun (WGS) entry which is preliminary data.</text>
</comment>
<name>A0ABD0XSQ4_9HEMI</name>
<dbReference type="SMART" id="SM00822">
    <property type="entry name" value="PKS_KR"/>
    <property type="match status" value="1"/>
</dbReference>
<feature type="domain" description="Ketoreductase" evidence="10">
    <location>
        <begin position="10"/>
        <end position="203"/>
    </location>
</feature>
<evidence type="ECO:0000256" key="7">
    <source>
        <dbReference type="ARBA" id="ARBA00023140"/>
    </source>
</evidence>
<dbReference type="InterPro" id="IPR057326">
    <property type="entry name" value="KR_dom"/>
</dbReference>
<dbReference type="Pfam" id="PF22622">
    <property type="entry name" value="MFE-2_hydrat-2_N"/>
    <property type="match status" value="1"/>
</dbReference>
<keyword evidence="6" id="KW-0443">Lipid metabolism</keyword>
<dbReference type="CDD" id="cd05353">
    <property type="entry name" value="hydroxyacyl-CoA-like_DH_SDR_c-like"/>
    <property type="match status" value="1"/>
</dbReference>
<dbReference type="PRINTS" id="PR00080">
    <property type="entry name" value="SDRFAMILY"/>
</dbReference>
<evidence type="ECO:0000313" key="11">
    <source>
        <dbReference type="EMBL" id="KAL1110212.1"/>
    </source>
</evidence>
<evidence type="ECO:0000256" key="1">
    <source>
        <dbReference type="ARBA" id="ARBA00004275"/>
    </source>
</evidence>
<dbReference type="CDD" id="cd03448">
    <property type="entry name" value="HDE_HSD"/>
    <property type="match status" value="1"/>
</dbReference>
<dbReference type="InterPro" id="IPR029069">
    <property type="entry name" value="HotDog_dom_sf"/>
</dbReference>
<evidence type="ECO:0000313" key="12">
    <source>
        <dbReference type="Proteomes" id="UP001558652"/>
    </source>
</evidence>
<evidence type="ECO:0000256" key="4">
    <source>
        <dbReference type="ARBA" id="ARBA00022832"/>
    </source>
</evidence>
<dbReference type="Pfam" id="PF00106">
    <property type="entry name" value="adh_short"/>
    <property type="match status" value="1"/>
</dbReference>
<evidence type="ECO:0000256" key="8">
    <source>
        <dbReference type="ARBA" id="ARBA00023239"/>
    </source>
</evidence>